<reference evidence="4 5" key="1">
    <citation type="submission" date="2024-04" db="EMBL/GenBank/DDBJ databases">
        <title>Bacillus oryzaecorticis sp. nov., a moderately halophilic bacterium isolated from rice husks.</title>
        <authorList>
            <person name="Zhu H.-S."/>
        </authorList>
    </citation>
    <scope>NUCLEOTIDE SEQUENCE [LARGE SCALE GENOMIC DNA]</scope>
    <source>
        <strain evidence="4 5">ZC255</strain>
    </source>
</reference>
<evidence type="ECO:0000313" key="4">
    <source>
        <dbReference type="EMBL" id="MEL3974397.1"/>
    </source>
</evidence>
<protein>
    <submittedName>
        <fullName evidence="4">VanW family protein</fullName>
    </submittedName>
</protein>
<gene>
    <name evidence="4" type="ORF">AAEO50_19080</name>
</gene>
<dbReference type="InterPro" id="IPR011098">
    <property type="entry name" value="G5_dom"/>
</dbReference>
<dbReference type="Proteomes" id="UP001389717">
    <property type="component" value="Unassembled WGS sequence"/>
</dbReference>
<name>A0ABU9KE69_9BACI</name>
<evidence type="ECO:0000256" key="2">
    <source>
        <dbReference type="SAM" id="MobiDB-lite"/>
    </source>
</evidence>
<dbReference type="EMBL" id="JBBYAF010000052">
    <property type="protein sequence ID" value="MEL3974397.1"/>
    <property type="molecule type" value="Genomic_DNA"/>
</dbReference>
<feature type="compositionally biased region" description="Polar residues" evidence="2">
    <location>
        <begin position="430"/>
        <end position="449"/>
    </location>
</feature>
<sequence>MKKPSYSTTVFLVLCTVYLFGSAHLGAYLYDHVFQSGSVSANETKIAGLKLSNDRNNETTNKLLEEINLWKETQNLSITYMEVGERIPSEAFQFDVDATVDMAVDGEDSPLLLQVDEGLLRELLISLGMDIESIQIDKLKDAITERASTLDAEEREFALEDFLNSPGEMKVLAEKKIGNVESTPGLQEFLAESPEILIEPVSTFSLLKFVEDMHISMTNKELSVISTGLYEILLHSDLEVIQRHHSRSLPDYAELGMEARVDKDIQQDFVFVNPNNQVYKIHFQLAGDTILFSLEGAELPYEVEISLQNKQTVEPRVIKQYSPYVDQGQPKVKAEGKDGVQIEVWRRMLDSKGSVLKEELISRDYYPPVHREELVSLKDYVSSKDNSGSESGDTVSSTGTSDVEAPESNQQEKDDSGNEKESDERRESQQKSPEAQPSPSEDSPNPNMK</sequence>
<feature type="domain" description="G5" evidence="3">
    <location>
        <begin position="301"/>
        <end position="379"/>
    </location>
</feature>
<dbReference type="Pfam" id="PF04294">
    <property type="entry name" value="VanW"/>
    <property type="match status" value="1"/>
</dbReference>
<feature type="compositionally biased region" description="Basic and acidic residues" evidence="2">
    <location>
        <begin position="410"/>
        <end position="429"/>
    </location>
</feature>
<keyword evidence="1" id="KW-0732">Signal</keyword>
<accession>A0ABU9KE69</accession>
<dbReference type="SMART" id="SM01208">
    <property type="entry name" value="G5"/>
    <property type="match status" value="1"/>
</dbReference>
<dbReference type="PANTHER" id="PTHR35788">
    <property type="entry name" value="EXPORTED PROTEIN-RELATED"/>
    <property type="match status" value="1"/>
</dbReference>
<dbReference type="InterPro" id="IPR052913">
    <property type="entry name" value="Glycopeptide_resist_protein"/>
</dbReference>
<comment type="caution">
    <text evidence="4">The sequence shown here is derived from an EMBL/GenBank/DDBJ whole genome shotgun (WGS) entry which is preliminary data.</text>
</comment>
<organism evidence="4 5">
    <name type="scientific">Rossellomorea oryzaecorticis</name>
    <dbReference type="NCBI Taxonomy" id="1396505"/>
    <lineage>
        <taxon>Bacteria</taxon>
        <taxon>Bacillati</taxon>
        <taxon>Bacillota</taxon>
        <taxon>Bacilli</taxon>
        <taxon>Bacillales</taxon>
        <taxon>Bacillaceae</taxon>
        <taxon>Rossellomorea</taxon>
    </lineage>
</organism>
<keyword evidence="5" id="KW-1185">Reference proteome</keyword>
<dbReference type="PANTHER" id="PTHR35788:SF1">
    <property type="entry name" value="EXPORTED PROTEIN"/>
    <property type="match status" value="1"/>
</dbReference>
<evidence type="ECO:0000259" key="3">
    <source>
        <dbReference type="SMART" id="SM01208"/>
    </source>
</evidence>
<feature type="region of interest" description="Disordered" evidence="2">
    <location>
        <begin position="382"/>
        <end position="449"/>
    </location>
</feature>
<dbReference type="RefSeq" id="WP_341985937.1">
    <property type="nucleotide sequence ID" value="NZ_JBBYAF010000052.1"/>
</dbReference>
<dbReference type="InterPro" id="IPR007391">
    <property type="entry name" value="Vancomycin_resist_VanW"/>
</dbReference>
<evidence type="ECO:0000313" key="5">
    <source>
        <dbReference type="Proteomes" id="UP001389717"/>
    </source>
</evidence>
<evidence type="ECO:0000256" key="1">
    <source>
        <dbReference type="ARBA" id="ARBA00022729"/>
    </source>
</evidence>
<proteinExistence type="predicted"/>
<feature type="compositionally biased region" description="Low complexity" evidence="2">
    <location>
        <begin position="388"/>
        <end position="403"/>
    </location>
</feature>